<evidence type="ECO:0000256" key="6">
    <source>
        <dbReference type="SAM" id="Coils"/>
    </source>
</evidence>
<evidence type="ECO:0000256" key="4">
    <source>
        <dbReference type="ARBA" id="ARBA00023163"/>
    </source>
</evidence>
<dbReference type="SMART" id="SM00432">
    <property type="entry name" value="MADS"/>
    <property type="match status" value="1"/>
</dbReference>
<evidence type="ECO:0000313" key="8">
    <source>
        <dbReference type="EMBL" id="KAK1262450.1"/>
    </source>
</evidence>
<dbReference type="GO" id="GO:0045944">
    <property type="term" value="P:positive regulation of transcription by RNA polymerase II"/>
    <property type="evidence" value="ECO:0007669"/>
    <property type="project" value="InterPro"/>
</dbReference>
<reference evidence="8" key="1">
    <citation type="journal article" date="2023" name="Nat. Commun.">
        <title>Diploid and tetraploid genomes of Acorus and the evolution of monocots.</title>
        <authorList>
            <person name="Ma L."/>
            <person name="Liu K.W."/>
            <person name="Li Z."/>
            <person name="Hsiao Y.Y."/>
            <person name="Qi Y."/>
            <person name="Fu T."/>
            <person name="Tang G.D."/>
            <person name="Zhang D."/>
            <person name="Sun W.H."/>
            <person name="Liu D.K."/>
            <person name="Li Y."/>
            <person name="Chen G.Z."/>
            <person name="Liu X.D."/>
            <person name="Liao X.Y."/>
            <person name="Jiang Y.T."/>
            <person name="Yu X."/>
            <person name="Hao Y."/>
            <person name="Huang J."/>
            <person name="Zhao X.W."/>
            <person name="Ke S."/>
            <person name="Chen Y.Y."/>
            <person name="Wu W.L."/>
            <person name="Hsu J.L."/>
            <person name="Lin Y.F."/>
            <person name="Huang M.D."/>
            <person name="Li C.Y."/>
            <person name="Huang L."/>
            <person name="Wang Z.W."/>
            <person name="Zhao X."/>
            <person name="Zhong W.Y."/>
            <person name="Peng D.H."/>
            <person name="Ahmad S."/>
            <person name="Lan S."/>
            <person name="Zhang J.S."/>
            <person name="Tsai W.C."/>
            <person name="Van de Peer Y."/>
            <person name="Liu Z.J."/>
        </authorList>
    </citation>
    <scope>NUCLEOTIDE SEQUENCE</scope>
    <source>
        <strain evidence="8">SCP</strain>
    </source>
</reference>
<feature type="coiled-coil region" evidence="6">
    <location>
        <begin position="83"/>
        <end position="117"/>
    </location>
</feature>
<dbReference type="GO" id="GO:0005634">
    <property type="term" value="C:nucleus"/>
    <property type="evidence" value="ECO:0007669"/>
    <property type="project" value="UniProtKB-SubCell"/>
</dbReference>
<dbReference type="InterPro" id="IPR033897">
    <property type="entry name" value="SRF-like_MADS-box"/>
</dbReference>
<dbReference type="PANTHER" id="PTHR11945:SF788">
    <property type="entry name" value="AGAMOUS-LIKE-34-RELATED"/>
    <property type="match status" value="1"/>
</dbReference>
<organism evidence="8 9">
    <name type="scientific">Acorus gramineus</name>
    <name type="common">Dwarf sweet flag</name>
    <dbReference type="NCBI Taxonomy" id="55184"/>
    <lineage>
        <taxon>Eukaryota</taxon>
        <taxon>Viridiplantae</taxon>
        <taxon>Streptophyta</taxon>
        <taxon>Embryophyta</taxon>
        <taxon>Tracheophyta</taxon>
        <taxon>Spermatophyta</taxon>
        <taxon>Magnoliopsida</taxon>
        <taxon>Liliopsida</taxon>
        <taxon>Acoraceae</taxon>
        <taxon>Acorus</taxon>
    </lineage>
</organism>
<name>A0AAV9AEJ1_ACOGR</name>
<keyword evidence="3" id="KW-0238">DNA-binding</keyword>
<dbReference type="SUPFAM" id="SSF55455">
    <property type="entry name" value="SRF-like"/>
    <property type="match status" value="1"/>
</dbReference>
<reference evidence="8" key="2">
    <citation type="submission" date="2023-06" db="EMBL/GenBank/DDBJ databases">
        <authorList>
            <person name="Ma L."/>
            <person name="Liu K.-W."/>
            <person name="Li Z."/>
            <person name="Hsiao Y.-Y."/>
            <person name="Qi Y."/>
            <person name="Fu T."/>
            <person name="Tang G."/>
            <person name="Zhang D."/>
            <person name="Sun W.-H."/>
            <person name="Liu D.-K."/>
            <person name="Li Y."/>
            <person name="Chen G.-Z."/>
            <person name="Liu X.-D."/>
            <person name="Liao X.-Y."/>
            <person name="Jiang Y.-T."/>
            <person name="Yu X."/>
            <person name="Hao Y."/>
            <person name="Huang J."/>
            <person name="Zhao X.-W."/>
            <person name="Ke S."/>
            <person name="Chen Y.-Y."/>
            <person name="Wu W.-L."/>
            <person name="Hsu J.-L."/>
            <person name="Lin Y.-F."/>
            <person name="Huang M.-D."/>
            <person name="Li C.-Y."/>
            <person name="Huang L."/>
            <person name="Wang Z.-W."/>
            <person name="Zhao X."/>
            <person name="Zhong W.-Y."/>
            <person name="Peng D.-H."/>
            <person name="Ahmad S."/>
            <person name="Lan S."/>
            <person name="Zhang J.-S."/>
            <person name="Tsai W.-C."/>
            <person name="Van De Peer Y."/>
            <person name="Liu Z.-J."/>
        </authorList>
    </citation>
    <scope>NUCLEOTIDE SEQUENCE</scope>
    <source>
        <strain evidence="8">SCP</strain>
        <tissue evidence="8">Leaves</tissue>
    </source>
</reference>
<keyword evidence="2" id="KW-0805">Transcription regulation</keyword>
<dbReference type="EMBL" id="JAUJYN010000010">
    <property type="protein sequence ID" value="KAK1262450.1"/>
    <property type="molecule type" value="Genomic_DNA"/>
</dbReference>
<dbReference type="PRINTS" id="PR00404">
    <property type="entry name" value="MADSDOMAIN"/>
</dbReference>
<dbReference type="GO" id="GO:0000978">
    <property type="term" value="F:RNA polymerase II cis-regulatory region sequence-specific DNA binding"/>
    <property type="evidence" value="ECO:0007669"/>
    <property type="project" value="TreeGrafter"/>
</dbReference>
<dbReference type="InterPro" id="IPR036879">
    <property type="entry name" value="TF_MADSbox_sf"/>
</dbReference>
<evidence type="ECO:0000313" key="9">
    <source>
        <dbReference type="Proteomes" id="UP001179952"/>
    </source>
</evidence>
<sequence>MGRQKTKMSYIPNDTTRRRIFLKRKACLLKKASELSLLCDVPACVLVAAPCDHPNPVIWPSALDARTLITRFRDLPTSSSRDKTRALDQEAFLAREIARLKEQLGRVERKNREAEVKAALMRCLQGEVVVGADMVEVGSLAEGKAREVAERVERLNGLVFLREAVAEEVAVAPMTTMNVEEEWMMSGTFSSSYEDLLVLIDQIGS</sequence>
<dbReference type="PROSITE" id="PS50066">
    <property type="entry name" value="MADS_BOX_2"/>
    <property type="match status" value="1"/>
</dbReference>
<feature type="domain" description="MADS-box" evidence="7">
    <location>
        <begin position="1"/>
        <end position="49"/>
    </location>
</feature>
<dbReference type="AlphaFoldDB" id="A0AAV9AEJ1"/>
<keyword evidence="6" id="KW-0175">Coiled coil</keyword>
<proteinExistence type="predicted"/>
<comment type="subcellular location">
    <subcellularLocation>
        <location evidence="1">Nucleus</location>
    </subcellularLocation>
</comment>
<evidence type="ECO:0000256" key="1">
    <source>
        <dbReference type="ARBA" id="ARBA00004123"/>
    </source>
</evidence>
<keyword evidence="4" id="KW-0804">Transcription</keyword>
<dbReference type="InterPro" id="IPR002100">
    <property type="entry name" value="TF_MADSbox"/>
</dbReference>
<dbReference type="Proteomes" id="UP001179952">
    <property type="component" value="Unassembled WGS sequence"/>
</dbReference>
<keyword evidence="9" id="KW-1185">Reference proteome</keyword>
<evidence type="ECO:0000259" key="7">
    <source>
        <dbReference type="PROSITE" id="PS50066"/>
    </source>
</evidence>
<keyword evidence="5" id="KW-0539">Nucleus</keyword>
<dbReference type="PANTHER" id="PTHR11945">
    <property type="entry name" value="MADS BOX PROTEIN"/>
    <property type="match status" value="1"/>
</dbReference>
<dbReference type="GO" id="GO:0000981">
    <property type="term" value="F:DNA-binding transcription factor activity, RNA polymerase II-specific"/>
    <property type="evidence" value="ECO:0007669"/>
    <property type="project" value="InterPro"/>
</dbReference>
<dbReference type="Pfam" id="PF00319">
    <property type="entry name" value="SRF-TF"/>
    <property type="match status" value="1"/>
</dbReference>
<evidence type="ECO:0000256" key="5">
    <source>
        <dbReference type="ARBA" id="ARBA00023242"/>
    </source>
</evidence>
<dbReference type="GO" id="GO:0046983">
    <property type="term" value="F:protein dimerization activity"/>
    <property type="evidence" value="ECO:0007669"/>
    <property type="project" value="InterPro"/>
</dbReference>
<gene>
    <name evidence="8" type="ORF">QJS04_geneDACA001076</name>
</gene>
<accession>A0AAV9AEJ1</accession>
<comment type="caution">
    <text evidence="8">The sequence shown here is derived from an EMBL/GenBank/DDBJ whole genome shotgun (WGS) entry which is preliminary data.</text>
</comment>
<dbReference type="Gene3D" id="3.40.1810.10">
    <property type="entry name" value="Transcription factor, MADS-box"/>
    <property type="match status" value="1"/>
</dbReference>
<evidence type="ECO:0000256" key="2">
    <source>
        <dbReference type="ARBA" id="ARBA00023015"/>
    </source>
</evidence>
<dbReference type="CDD" id="cd00266">
    <property type="entry name" value="MADS_SRF_like"/>
    <property type="match status" value="1"/>
</dbReference>
<protein>
    <submittedName>
        <fullName evidence="8">Agamous-like MADS-box protein AGL11</fullName>
    </submittedName>
</protein>
<evidence type="ECO:0000256" key="3">
    <source>
        <dbReference type="ARBA" id="ARBA00023125"/>
    </source>
</evidence>